<evidence type="ECO:0000313" key="1">
    <source>
        <dbReference type="EMBL" id="KAJ0030043.1"/>
    </source>
</evidence>
<accession>A0ACC0Y7M3</accession>
<gene>
    <name evidence="1" type="ORF">Pint_14393</name>
</gene>
<protein>
    <submittedName>
        <fullName evidence="1">Uncharacterized protein</fullName>
    </submittedName>
</protein>
<sequence>MIMAVLRTSTTILTLTFFLFIFSEARPFSEKEDLMVGDSSSHSFNESWSWPESNIDFELKQCSWKKKIKLKGHERLWFKYDCTTNFPPLTRPRRNLKFTKRDLQAPRESP</sequence>
<comment type="caution">
    <text evidence="1">The sequence shown here is derived from an EMBL/GenBank/DDBJ whole genome shotgun (WGS) entry which is preliminary data.</text>
</comment>
<keyword evidence="2" id="KW-1185">Reference proteome</keyword>
<reference evidence="2" key="1">
    <citation type="journal article" date="2023" name="G3 (Bethesda)">
        <title>Genome assembly and association tests identify interacting loci associated with vigor, precocity, and sex in interspecific pistachio rootstocks.</title>
        <authorList>
            <person name="Palmer W."/>
            <person name="Jacygrad E."/>
            <person name="Sagayaradj S."/>
            <person name="Cavanaugh K."/>
            <person name="Han R."/>
            <person name="Bertier L."/>
            <person name="Beede B."/>
            <person name="Kafkas S."/>
            <person name="Golino D."/>
            <person name="Preece J."/>
            <person name="Michelmore R."/>
        </authorList>
    </citation>
    <scope>NUCLEOTIDE SEQUENCE [LARGE SCALE GENOMIC DNA]</scope>
</reference>
<dbReference type="Proteomes" id="UP001163603">
    <property type="component" value="Chromosome 8"/>
</dbReference>
<dbReference type="EMBL" id="CM047743">
    <property type="protein sequence ID" value="KAJ0030043.1"/>
    <property type="molecule type" value="Genomic_DNA"/>
</dbReference>
<proteinExistence type="predicted"/>
<organism evidence="1 2">
    <name type="scientific">Pistacia integerrima</name>
    <dbReference type="NCBI Taxonomy" id="434235"/>
    <lineage>
        <taxon>Eukaryota</taxon>
        <taxon>Viridiplantae</taxon>
        <taxon>Streptophyta</taxon>
        <taxon>Embryophyta</taxon>
        <taxon>Tracheophyta</taxon>
        <taxon>Spermatophyta</taxon>
        <taxon>Magnoliopsida</taxon>
        <taxon>eudicotyledons</taxon>
        <taxon>Gunneridae</taxon>
        <taxon>Pentapetalae</taxon>
        <taxon>rosids</taxon>
        <taxon>malvids</taxon>
        <taxon>Sapindales</taxon>
        <taxon>Anacardiaceae</taxon>
        <taxon>Pistacia</taxon>
    </lineage>
</organism>
<name>A0ACC0Y7M3_9ROSI</name>
<evidence type="ECO:0000313" key="2">
    <source>
        <dbReference type="Proteomes" id="UP001163603"/>
    </source>
</evidence>